<sequence>MKASASISSIIDPSVFISLAIAATISLATLGYRFYHFEPCREIEISVKQGLLYVGEIIQFKAIGHSVGGELEWNFGTDEYFSKTGTVVNHTFNQIGRYEVILTANNNCKTYKTIYVQEAPPVVDENLVAWFSGPEMAEVGAPVSFEDTTEGASEWKWWFGENNFVDATSRKATYTFETPGKKKVRLLVNGNRVGEKMIEVYAPKAPSRPAPAPKRKSSIQVPERTILEPIQPQIEDESPAEKIFPEISTQRMKAILNGIVEGSSSVTEFIPYLCAGEHMDINYNGRVMSLSELNAELRDVKKIRRIKNLDVKVSRNPNNNCIISMTIILEEKGFPFF</sequence>
<dbReference type="InterPro" id="IPR013783">
    <property type="entry name" value="Ig-like_fold"/>
</dbReference>
<dbReference type="SUPFAM" id="SSF49299">
    <property type="entry name" value="PKD domain"/>
    <property type="match status" value="2"/>
</dbReference>
<organism evidence="3 4">
    <name type="scientific">Cyclobacterium plantarum</name>
    <dbReference type="NCBI Taxonomy" id="2716263"/>
    <lineage>
        <taxon>Bacteria</taxon>
        <taxon>Pseudomonadati</taxon>
        <taxon>Bacteroidota</taxon>
        <taxon>Cytophagia</taxon>
        <taxon>Cytophagales</taxon>
        <taxon>Cyclobacteriaceae</taxon>
        <taxon>Cyclobacterium</taxon>
    </lineage>
</organism>
<evidence type="ECO:0000313" key="3">
    <source>
        <dbReference type="EMBL" id="NHE58501.1"/>
    </source>
</evidence>
<dbReference type="Gene3D" id="2.60.40.10">
    <property type="entry name" value="Immunoglobulins"/>
    <property type="match status" value="2"/>
</dbReference>
<reference evidence="3 4" key="1">
    <citation type="submission" date="2020-03" db="EMBL/GenBank/DDBJ databases">
        <title>Cyclobacterium plantarum sp. nov., a marine bacterium isolated from a coastal-marine wetland.</title>
        <authorList>
            <person name="Sanchez-Porro C."/>
            <person name="Ventosa A."/>
            <person name="Amoozegar M."/>
        </authorList>
    </citation>
    <scope>NUCLEOTIDE SEQUENCE [LARGE SCALE GENOMIC DNA]</scope>
    <source>
        <strain evidence="3 4">GBPx2</strain>
    </source>
</reference>
<comment type="caution">
    <text evidence="3">The sequence shown here is derived from an EMBL/GenBank/DDBJ whole genome shotgun (WGS) entry which is preliminary data.</text>
</comment>
<keyword evidence="1" id="KW-1133">Transmembrane helix</keyword>
<protein>
    <submittedName>
        <fullName evidence="3">PKD domain-containing protein</fullName>
    </submittedName>
</protein>
<evidence type="ECO:0000259" key="2">
    <source>
        <dbReference type="PROSITE" id="PS50093"/>
    </source>
</evidence>
<dbReference type="Proteomes" id="UP000649799">
    <property type="component" value="Unassembled WGS sequence"/>
</dbReference>
<name>A0ABX0HE97_9BACT</name>
<keyword evidence="1" id="KW-0472">Membrane</keyword>
<keyword evidence="4" id="KW-1185">Reference proteome</keyword>
<dbReference type="EMBL" id="JAANYN010000007">
    <property type="protein sequence ID" value="NHE58501.1"/>
    <property type="molecule type" value="Genomic_DNA"/>
</dbReference>
<dbReference type="Pfam" id="PF00801">
    <property type="entry name" value="PKD"/>
    <property type="match status" value="1"/>
</dbReference>
<dbReference type="InterPro" id="IPR000601">
    <property type="entry name" value="PKD_dom"/>
</dbReference>
<dbReference type="InterPro" id="IPR022409">
    <property type="entry name" value="PKD/Chitinase_dom"/>
</dbReference>
<feature type="transmembrane region" description="Helical" evidence="1">
    <location>
        <begin position="15"/>
        <end position="35"/>
    </location>
</feature>
<evidence type="ECO:0000313" key="4">
    <source>
        <dbReference type="Proteomes" id="UP000649799"/>
    </source>
</evidence>
<dbReference type="RefSeq" id="WP_166148951.1">
    <property type="nucleotide sequence ID" value="NZ_JAANYN010000007.1"/>
</dbReference>
<dbReference type="SMART" id="SM00089">
    <property type="entry name" value="PKD"/>
    <property type="match status" value="2"/>
</dbReference>
<gene>
    <name evidence="3" type="ORF">G9Q97_16955</name>
</gene>
<feature type="domain" description="PKD" evidence="2">
    <location>
        <begin position="72"/>
        <end position="107"/>
    </location>
</feature>
<keyword evidence="1" id="KW-0812">Transmembrane</keyword>
<accession>A0ABX0HE97</accession>
<dbReference type="CDD" id="cd00146">
    <property type="entry name" value="PKD"/>
    <property type="match status" value="2"/>
</dbReference>
<evidence type="ECO:0000256" key="1">
    <source>
        <dbReference type="SAM" id="Phobius"/>
    </source>
</evidence>
<dbReference type="InterPro" id="IPR035986">
    <property type="entry name" value="PKD_dom_sf"/>
</dbReference>
<proteinExistence type="predicted"/>
<dbReference type="PROSITE" id="PS50093">
    <property type="entry name" value="PKD"/>
    <property type="match status" value="1"/>
</dbReference>